<dbReference type="EMBL" id="QLOE01000003">
    <property type="protein sequence ID" value="RAO79347.1"/>
    <property type="molecule type" value="Genomic_DNA"/>
</dbReference>
<comment type="caution">
    <text evidence="8">The sequence shown here is derived from an EMBL/GenBank/DDBJ whole genome shotgun (WGS) entry which is preliminary data.</text>
</comment>
<evidence type="ECO:0000256" key="4">
    <source>
        <dbReference type="ARBA" id="ARBA00023004"/>
    </source>
</evidence>
<gene>
    <name evidence="8" type="ORF">DPC56_03290</name>
</gene>
<keyword evidence="9" id="KW-1185">Reference proteome</keyword>
<name>A0A328P9S9_9EURY</name>
<comment type="similarity">
    <text evidence="1">Belongs to the class-I fumarase family.</text>
</comment>
<reference evidence="8 9" key="1">
    <citation type="submission" date="2018-06" db="EMBL/GenBank/DDBJ databases">
        <title>Draft genome sequence of hyperthermophilic methanogen Methanothermobacter tenebrarum sp. MCM-B 1447.</title>
        <authorList>
            <person name="Pore S.D."/>
            <person name="Dagar S."/>
            <person name="Dhakephalkar P.K."/>
        </authorList>
    </citation>
    <scope>NUCLEOTIDE SEQUENCE [LARGE SCALE GENOMIC DNA]</scope>
    <source>
        <strain evidence="8 9">MCM B 1447</strain>
    </source>
</reference>
<dbReference type="GO" id="GO:0016829">
    <property type="term" value="F:lyase activity"/>
    <property type="evidence" value="ECO:0007669"/>
    <property type="project" value="UniProtKB-KW"/>
</dbReference>
<evidence type="ECO:0000256" key="5">
    <source>
        <dbReference type="ARBA" id="ARBA00023014"/>
    </source>
</evidence>
<dbReference type="Proteomes" id="UP000249782">
    <property type="component" value="Unassembled WGS sequence"/>
</dbReference>
<keyword evidence="2" id="KW-0004">4Fe-4S</keyword>
<feature type="domain" description="Fe-S hydro-lyase tartrate dehydratase alpha-type catalytic" evidence="7">
    <location>
        <begin position="6"/>
        <end position="277"/>
    </location>
</feature>
<dbReference type="RefSeq" id="WP_112093635.1">
    <property type="nucleotide sequence ID" value="NZ_QLOE01000003.1"/>
</dbReference>
<dbReference type="OrthoDB" id="371925at2157"/>
<keyword evidence="3" id="KW-0479">Metal-binding</keyword>
<proteinExistence type="inferred from homology"/>
<evidence type="ECO:0000313" key="8">
    <source>
        <dbReference type="EMBL" id="RAO79347.1"/>
    </source>
</evidence>
<evidence type="ECO:0000256" key="2">
    <source>
        <dbReference type="ARBA" id="ARBA00022485"/>
    </source>
</evidence>
<evidence type="ECO:0000256" key="6">
    <source>
        <dbReference type="ARBA" id="ARBA00023239"/>
    </source>
</evidence>
<dbReference type="GO" id="GO:0051539">
    <property type="term" value="F:4 iron, 4 sulfur cluster binding"/>
    <property type="evidence" value="ECO:0007669"/>
    <property type="project" value="UniProtKB-KW"/>
</dbReference>
<dbReference type="Pfam" id="PF05681">
    <property type="entry name" value="Fumerase"/>
    <property type="match status" value="1"/>
</dbReference>
<dbReference type="PANTHER" id="PTHR43351">
    <property type="entry name" value="L(+)-TARTRATE DEHYDRATASE SUBUNIT BETA"/>
    <property type="match status" value="1"/>
</dbReference>
<evidence type="ECO:0000313" key="9">
    <source>
        <dbReference type="Proteomes" id="UP000249782"/>
    </source>
</evidence>
<dbReference type="PANTHER" id="PTHR43351:SF2">
    <property type="entry name" value="L(+)-TARTRATE DEHYDRATASE SUBUNIT BETA-RELATED"/>
    <property type="match status" value="1"/>
</dbReference>
<dbReference type="AlphaFoldDB" id="A0A328P9S9"/>
<evidence type="ECO:0000256" key="3">
    <source>
        <dbReference type="ARBA" id="ARBA00022723"/>
    </source>
</evidence>
<accession>A0A328P9S9</accession>
<evidence type="ECO:0000256" key="1">
    <source>
        <dbReference type="ARBA" id="ARBA00008876"/>
    </source>
</evidence>
<dbReference type="InterPro" id="IPR004646">
    <property type="entry name" value="Fe-S_hydro-lyase_TtdA-typ_cat"/>
</dbReference>
<keyword evidence="4" id="KW-0408">Iron</keyword>
<evidence type="ECO:0000259" key="7">
    <source>
        <dbReference type="Pfam" id="PF05681"/>
    </source>
</evidence>
<sequence>MNLVTRVKNALIKASTSYTNDVRRAYKRALKREENENAAWMLKLILENEKIARKEKRPLCDDTGIPHVIIEIGEKTTPPNDLLVQIKKGIKEGLKELPGRPMAVKGDDIQRIEQSRGLYEDPSMVIPPSFLIDTTNEDSVKIHILMLGGGPEIRARTYRVFHRHDNRKLFEEVLTWMKTETPMLGCTPCIPIIGIGRTHFEATSLMLKAMANGDLDRQSEIEEYLTEALNRTGVGSLGLGGSVTALGSFVKIGPQRASGVRIVSMRLSCCAEPRRATIIL</sequence>
<dbReference type="NCBIfam" id="TIGR00722">
    <property type="entry name" value="ttdA_fumA_fumB"/>
    <property type="match status" value="1"/>
</dbReference>
<protein>
    <submittedName>
        <fullName evidence="8">Fumarate hydratase</fullName>
    </submittedName>
</protein>
<dbReference type="GO" id="GO:0046872">
    <property type="term" value="F:metal ion binding"/>
    <property type="evidence" value="ECO:0007669"/>
    <property type="project" value="UniProtKB-KW"/>
</dbReference>
<keyword evidence="5" id="KW-0411">Iron-sulfur</keyword>
<keyword evidence="6" id="KW-0456">Lyase</keyword>
<organism evidence="8 9">
    <name type="scientific">Methanothermobacter tenebrarum</name>
    <dbReference type="NCBI Taxonomy" id="680118"/>
    <lineage>
        <taxon>Archaea</taxon>
        <taxon>Methanobacteriati</taxon>
        <taxon>Methanobacteriota</taxon>
        <taxon>Methanomada group</taxon>
        <taxon>Methanobacteria</taxon>
        <taxon>Methanobacteriales</taxon>
        <taxon>Methanobacteriaceae</taxon>
        <taxon>Methanothermobacter</taxon>
    </lineage>
</organism>